<dbReference type="PANTHER" id="PTHR33050:SF7">
    <property type="entry name" value="RIBONUCLEASE H"/>
    <property type="match status" value="1"/>
</dbReference>
<keyword evidence="4" id="KW-0255">Endonuclease</keyword>
<keyword evidence="3" id="KW-0540">Nuclease</keyword>
<dbReference type="InterPro" id="IPR036397">
    <property type="entry name" value="RNaseH_sf"/>
</dbReference>
<protein>
    <recommendedName>
        <fullName evidence="7">Reverse transcriptase RNase H-like domain-containing protein</fullName>
    </recommendedName>
</protein>
<feature type="domain" description="Reverse transcriptase RNase H-like" evidence="7">
    <location>
        <begin position="53"/>
        <end position="141"/>
    </location>
</feature>
<accession>A0A8B6HN41</accession>
<evidence type="ECO:0000313" key="9">
    <source>
        <dbReference type="Proteomes" id="UP000596742"/>
    </source>
</evidence>
<dbReference type="GO" id="GO:0006259">
    <property type="term" value="P:DNA metabolic process"/>
    <property type="evidence" value="ECO:0007669"/>
    <property type="project" value="UniProtKB-ARBA"/>
</dbReference>
<dbReference type="InterPro" id="IPR052055">
    <property type="entry name" value="Hepadnavirus_pol/RT"/>
</dbReference>
<name>A0A8B6HN41_MYTGA</name>
<keyword evidence="1" id="KW-0808">Transferase</keyword>
<keyword evidence="2" id="KW-0548">Nucleotidyltransferase</keyword>
<dbReference type="PANTHER" id="PTHR33050">
    <property type="entry name" value="REVERSE TRANSCRIPTASE DOMAIN-CONTAINING PROTEIN"/>
    <property type="match status" value="1"/>
</dbReference>
<keyword evidence="9" id="KW-1185">Reference proteome</keyword>
<keyword evidence="6" id="KW-0695">RNA-directed DNA polymerase</keyword>
<evidence type="ECO:0000313" key="8">
    <source>
        <dbReference type="EMBL" id="VDI82275.1"/>
    </source>
</evidence>
<evidence type="ECO:0000259" key="7">
    <source>
        <dbReference type="Pfam" id="PF17917"/>
    </source>
</evidence>
<dbReference type="Gene3D" id="3.30.420.10">
    <property type="entry name" value="Ribonuclease H-like superfamily/Ribonuclease H"/>
    <property type="match status" value="1"/>
</dbReference>
<dbReference type="AlphaFoldDB" id="A0A8B6HN41"/>
<dbReference type="SUPFAM" id="SSF56672">
    <property type="entry name" value="DNA/RNA polymerases"/>
    <property type="match status" value="1"/>
</dbReference>
<dbReference type="Proteomes" id="UP000596742">
    <property type="component" value="Unassembled WGS sequence"/>
</dbReference>
<proteinExistence type="predicted"/>
<evidence type="ECO:0000256" key="2">
    <source>
        <dbReference type="ARBA" id="ARBA00022695"/>
    </source>
</evidence>
<gene>
    <name evidence="8" type="ORF">MGAL_10B068990</name>
</gene>
<organism evidence="8 9">
    <name type="scientific">Mytilus galloprovincialis</name>
    <name type="common">Mediterranean mussel</name>
    <dbReference type="NCBI Taxonomy" id="29158"/>
    <lineage>
        <taxon>Eukaryota</taxon>
        <taxon>Metazoa</taxon>
        <taxon>Spiralia</taxon>
        <taxon>Lophotrochozoa</taxon>
        <taxon>Mollusca</taxon>
        <taxon>Bivalvia</taxon>
        <taxon>Autobranchia</taxon>
        <taxon>Pteriomorphia</taxon>
        <taxon>Mytilida</taxon>
        <taxon>Mytiloidea</taxon>
        <taxon>Mytilidae</taxon>
        <taxon>Mytilinae</taxon>
        <taxon>Mytilus</taxon>
    </lineage>
</organism>
<dbReference type="CDD" id="cd09275">
    <property type="entry name" value="RNase_HI_RT_DIRS1"/>
    <property type="match status" value="1"/>
</dbReference>
<dbReference type="GO" id="GO:0003676">
    <property type="term" value="F:nucleic acid binding"/>
    <property type="evidence" value="ECO:0007669"/>
    <property type="project" value="InterPro"/>
</dbReference>
<comment type="caution">
    <text evidence="8">The sequence shown here is derived from an EMBL/GenBank/DDBJ whole genome shotgun (WGS) entry which is preliminary data.</text>
</comment>
<dbReference type="OrthoDB" id="6106301at2759"/>
<sequence length="324" mass="37604">MTRNIYRLIESRVSWDYTFKLSDQDVINELLFWKVHVSKLNVKCLSDYKIPSVVMYSDASSFACGAYSCQLDDKIFHKMWSEDERKRSSTWREMYAIKSCLETFQYQLVGKVVKWFTDCLNCIHIIQTGSSKPDLHQLAMIIFSVCVKNSIYLDIQWIPRDQNVQADSLSRIFDYDDWSVTDGFFHFIDDLFGPHTCDRFADSNNNKIASFNSKFHTQGTSGVDAFAFNWVNDNNWSVPPINLISRVIKHSVACKARCTLVAPKWISASYWPLLFQRNMLCQPYIADMLEFKDARDIYKHGSNKKSLFGSDRFTGSVLVVRIVP</sequence>
<evidence type="ECO:0000256" key="5">
    <source>
        <dbReference type="ARBA" id="ARBA00022801"/>
    </source>
</evidence>
<evidence type="ECO:0000256" key="1">
    <source>
        <dbReference type="ARBA" id="ARBA00022679"/>
    </source>
</evidence>
<dbReference type="EMBL" id="UYJE01010334">
    <property type="protein sequence ID" value="VDI82275.1"/>
    <property type="molecule type" value="Genomic_DNA"/>
</dbReference>
<dbReference type="InterPro" id="IPR043502">
    <property type="entry name" value="DNA/RNA_pol_sf"/>
</dbReference>
<evidence type="ECO:0000256" key="3">
    <source>
        <dbReference type="ARBA" id="ARBA00022722"/>
    </source>
</evidence>
<keyword evidence="5" id="KW-0378">Hydrolase</keyword>
<evidence type="ECO:0000256" key="6">
    <source>
        <dbReference type="ARBA" id="ARBA00022918"/>
    </source>
</evidence>
<dbReference type="Pfam" id="PF17917">
    <property type="entry name" value="RT_RNaseH"/>
    <property type="match status" value="1"/>
</dbReference>
<reference evidence="8" key="1">
    <citation type="submission" date="2018-11" db="EMBL/GenBank/DDBJ databases">
        <authorList>
            <person name="Alioto T."/>
            <person name="Alioto T."/>
        </authorList>
    </citation>
    <scope>NUCLEOTIDE SEQUENCE</scope>
</reference>
<dbReference type="InterPro" id="IPR041373">
    <property type="entry name" value="RT_RNaseH"/>
</dbReference>
<evidence type="ECO:0000256" key="4">
    <source>
        <dbReference type="ARBA" id="ARBA00022759"/>
    </source>
</evidence>